<dbReference type="PANTHER" id="PTHR42905">
    <property type="entry name" value="PHOSPHOENOLPYRUVATE CARBOXYLASE"/>
    <property type="match status" value="1"/>
</dbReference>
<gene>
    <name evidence="4" type="primary">pepM</name>
    <name evidence="4" type="ORF">GCM10007968_09830</name>
</gene>
<dbReference type="PANTHER" id="PTHR42905:SF7">
    <property type="entry name" value="PHOSPHOENOLPYRUVATE PHOSPHOMUTASE"/>
    <property type="match status" value="1"/>
</dbReference>
<name>A0A917S040_9BACL</name>
<evidence type="ECO:0000256" key="2">
    <source>
        <dbReference type="ARBA" id="ARBA00024063"/>
    </source>
</evidence>
<dbReference type="InterPro" id="IPR040442">
    <property type="entry name" value="Pyrv_kinase-like_dom_sf"/>
</dbReference>
<evidence type="ECO:0000313" key="5">
    <source>
        <dbReference type="Proteomes" id="UP000654670"/>
    </source>
</evidence>
<comment type="similarity">
    <text evidence="3">Belongs to the isocitrate lyase/PEP mutase superfamily. PEP mutase family.</text>
</comment>
<dbReference type="Pfam" id="PF13714">
    <property type="entry name" value="PEP_mutase"/>
    <property type="match status" value="1"/>
</dbReference>
<keyword evidence="1" id="KW-0413">Isomerase</keyword>
<comment type="caution">
    <text evidence="4">The sequence shown here is derived from an EMBL/GenBank/DDBJ whole genome shotgun (WGS) entry which is preliminary data.</text>
</comment>
<dbReference type="RefSeq" id="WP_188801968.1">
    <property type="nucleotide sequence ID" value="NZ_BMOK01000003.1"/>
</dbReference>
<dbReference type="InterPro" id="IPR039556">
    <property type="entry name" value="ICL/PEPM"/>
</dbReference>
<dbReference type="NCBIfam" id="TIGR02320">
    <property type="entry name" value="PEP_mutase"/>
    <property type="match status" value="1"/>
</dbReference>
<evidence type="ECO:0000256" key="1">
    <source>
        <dbReference type="ARBA" id="ARBA00023235"/>
    </source>
</evidence>
<keyword evidence="5" id="KW-1185">Reference proteome</keyword>
<evidence type="ECO:0000313" key="4">
    <source>
        <dbReference type="EMBL" id="GGL47733.1"/>
    </source>
</evidence>
<dbReference type="SUPFAM" id="SSF51621">
    <property type="entry name" value="Phosphoenolpyruvate/pyruvate domain"/>
    <property type="match status" value="1"/>
</dbReference>
<dbReference type="CDD" id="cd00377">
    <property type="entry name" value="ICL_PEPM"/>
    <property type="match status" value="1"/>
</dbReference>
<protein>
    <recommendedName>
        <fullName evidence="2">phosphoenolpyruvate mutase</fullName>
        <ecNumber evidence="2">5.4.2.9</ecNumber>
    </recommendedName>
</protein>
<dbReference type="GO" id="GO:0050188">
    <property type="term" value="F:phosphoenolpyruvate mutase activity"/>
    <property type="evidence" value="ECO:0007669"/>
    <property type="project" value="UniProtKB-EC"/>
</dbReference>
<dbReference type="EC" id="5.4.2.9" evidence="2"/>
<dbReference type="Gene3D" id="3.90.550.10">
    <property type="entry name" value="Spore Coat Polysaccharide Biosynthesis Protein SpsA, Chain A"/>
    <property type="match status" value="1"/>
</dbReference>
<dbReference type="Gene3D" id="3.20.20.60">
    <property type="entry name" value="Phosphoenolpyruvate-binding domains"/>
    <property type="match status" value="1"/>
</dbReference>
<reference evidence="4" key="1">
    <citation type="journal article" date="2014" name="Int. J. Syst. Evol. Microbiol.">
        <title>Complete genome sequence of Corynebacterium casei LMG S-19264T (=DSM 44701T), isolated from a smear-ripened cheese.</title>
        <authorList>
            <consortium name="US DOE Joint Genome Institute (JGI-PGF)"/>
            <person name="Walter F."/>
            <person name="Albersmeier A."/>
            <person name="Kalinowski J."/>
            <person name="Ruckert C."/>
        </authorList>
    </citation>
    <scope>NUCLEOTIDE SEQUENCE</scope>
    <source>
        <strain evidence="4">JCM 15325</strain>
    </source>
</reference>
<dbReference type="InterPro" id="IPR029044">
    <property type="entry name" value="Nucleotide-diphossugar_trans"/>
</dbReference>
<evidence type="ECO:0000256" key="3">
    <source>
        <dbReference type="ARBA" id="ARBA00038455"/>
    </source>
</evidence>
<dbReference type="InterPro" id="IPR012698">
    <property type="entry name" value="PEnolPyrv_PMutase_core"/>
</dbReference>
<dbReference type="SUPFAM" id="SSF53448">
    <property type="entry name" value="Nucleotide-diphospho-sugar transferases"/>
    <property type="match status" value="1"/>
</dbReference>
<accession>A0A917S040</accession>
<dbReference type="AlphaFoldDB" id="A0A917S040"/>
<organism evidence="4 5">
    <name type="scientific">Sporolactobacillus putidus</name>
    <dbReference type="NCBI Taxonomy" id="492735"/>
    <lineage>
        <taxon>Bacteria</taxon>
        <taxon>Bacillati</taxon>
        <taxon>Bacillota</taxon>
        <taxon>Bacilli</taxon>
        <taxon>Bacillales</taxon>
        <taxon>Sporolactobacillaceae</taxon>
        <taxon>Sporolactobacillus</taxon>
    </lineage>
</organism>
<dbReference type="InterPro" id="IPR015813">
    <property type="entry name" value="Pyrv/PenolPyrv_kinase-like_dom"/>
</dbReference>
<dbReference type="EMBL" id="BMOK01000003">
    <property type="protein sequence ID" value="GGL47733.1"/>
    <property type="molecule type" value="Genomic_DNA"/>
</dbReference>
<dbReference type="Proteomes" id="UP000654670">
    <property type="component" value="Unassembled WGS sequence"/>
</dbReference>
<reference evidence="4" key="2">
    <citation type="submission" date="2020-09" db="EMBL/GenBank/DDBJ databases">
        <authorList>
            <person name="Sun Q."/>
            <person name="Ohkuma M."/>
        </authorList>
    </citation>
    <scope>NUCLEOTIDE SEQUENCE</scope>
    <source>
        <strain evidence="4">JCM 15325</strain>
    </source>
</reference>
<proteinExistence type="inferred from homology"/>
<sequence length="503" mass="56930">MKKTTQFRNLIASKQLEFIMEAHNALSAKIVEEAGFKGIWASGLSISAALGVRDNNEASWTQVLEVLEFMSDATSIPILVDGDTGYGNFNNARRLVKKLEQRSIAGVCIEDKVFPKSNSFIKGEEQPLANIDEFCGKIKAMKDSQSDEDFVVIARVEALIAGRGLKEALQRAEAYRKAGADAILIHSKRSDISEIEAFVKEWGGRHPLVIVPTKYYSVPTERFRKLSISLAIWANHNLRSSIKAMRETSNQIYLEESLINVERTVTPLEDVFRLQGMEELAAAEKTYLAASEKNMNAIILVTKSGYHPILKDQIHQLNTFGIREIHKIEVSEGNRQNPKNGDVYALYSARDQIGENTIISNSEITYKEYIIEELTKENNKITILVDPDYEWKDSPQYFVKGKIPYSKWLYDQTSDFIEMTDKPVRDQTHGEFIGLWSVSGKGAGVFKNVLEKLARRKDFKQLSLIDLFTAIQSVHPISIKYTNGSWLDRKTFTKIQKDGDIND</sequence>